<feature type="domain" description="Helicase C-terminal" evidence="1">
    <location>
        <begin position="1"/>
        <end position="127"/>
    </location>
</feature>
<dbReference type="InterPro" id="IPR027417">
    <property type="entry name" value="P-loop_NTPase"/>
</dbReference>
<name>A0A5N5QTY2_9AGAM</name>
<reference evidence="2 3" key="1">
    <citation type="journal article" date="2019" name="Fungal Biol. Biotechnol.">
        <title>Draft genome sequence of fastidious pathogen Ceratobasidium theobromae, which causes vascular-streak dieback in Theobroma cacao.</title>
        <authorList>
            <person name="Ali S.S."/>
            <person name="Asman A."/>
            <person name="Shao J."/>
            <person name="Firmansyah A.P."/>
            <person name="Susilo A.W."/>
            <person name="Rosmana A."/>
            <person name="McMahon P."/>
            <person name="Junaid M."/>
            <person name="Guest D."/>
            <person name="Kheng T.Y."/>
            <person name="Meinhardt L.W."/>
            <person name="Bailey B.A."/>
        </authorList>
    </citation>
    <scope>NUCLEOTIDE SEQUENCE [LARGE SCALE GENOMIC DNA]</scope>
    <source>
        <strain evidence="2 3">CT2</strain>
    </source>
</reference>
<organism evidence="2 3">
    <name type="scientific">Ceratobasidium theobromae</name>
    <dbReference type="NCBI Taxonomy" id="1582974"/>
    <lineage>
        <taxon>Eukaryota</taxon>
        <taxon>Fungi</taxon>
        <taxon>Dikarya</taxon>
        <taxon>Basidiomycota</taxon>
        <taxon>Agaricomycotina</taxon>
        <taxon>Agaricomycetes</taxon>
        <taxon>Cantharellales</taxon>
        <taxon>Ceratobasidiaceae</taxon>
        <taxon>Ceratobasidium</taxon>
    </lineage>
</organism>
<evidence type="ECO:0000313" key="3">
    <source>
        <dbReference type="Proteomes" id="UP000383932"/>
    </source>
</evidence>
<accession>A0A5N5QTY2</accession>
<protein>
    <recommendedName>
        <fullName evidence="1">Helicase C-terminal domain-containing protein</fullName>
    </recommendedName>
</protein>
<dbReference type="Proteomes" id="UP000383932">
    <property type="component" value="Unassembled WGS sequence"/>
</dbReference>
<dbReference type="SMART" id="SM00490">
    <property type="entry name" value="HELICc"/>
    <property type="match status" value="1"/>
</dbReference>
<dbReference type="Gene3D" id="3.40.50.300">
    <property type="entry name" value="P-loop containing nucleotide triphosphate hydrolases"/>
    <property type="match status" value="1"/>
</dbReference>
<proteinExistence type="predicted"/>
<dbReference type="InterPro" id="IPR001650">
    <property type="entry name" value="Helicase_C-like"/>
</dbReference>
<dbReference type="Pfam" id="PF00271">
    <property type="entry name" value="Helicase_C"/>
    <property type="match status" value="1"/>
</dbReference>
<comment type="caution">
    <text evidence="2">The sequence shown here is derived from an EMBL/GenBank/DDBJ whole genome shotgun (WGS) entry which is preliminary data.</text>
</comment>
<evidence type="ECO:0000313" key="2">
    <source>
        <dbReference type="EMBL" id="KAB5594626.1"/>
    </source>
</evidence>
<dbReference type="PROSITE" id="PS51194">
    <property type="entry name" value="HELICASE_CTER"/>
    <property type="match status" value="1"/>
</dbReference>
<dbReference type="AlphaFoldDB" id="A0A5N5QTY2"/>
<keyword evidence="3" id="KW-1185">Reference proteome</keyword>
<dbReference type="SUPFAM" id="SSF52540">
    <property type="entry name" value="P-loop containing nucleoside triphosphate hydrolases"/>
    <property type="match status" value="1"/>
</dbReference>
<dbReference type="OrthoDB" id="10261556at2759"/>
<dbReference type="EMBL" id="SSOP01000018">
    <property type="protein sequence ID" value="KAB5594626.1"/>
    <property type="molecule type" value="Genomic_DNA"/>
</dbReference>
<evidence type="ECO:0000259" key="1">
    <source>
        <dbReference type="PROSITE" id="PS51194"/>
    </source>
</evidence>
<sequence>MTLFHPSSELRPIVKTPQVHDFYGDQEPLPTGYKFRWQRLPQDQWNKVVWVHEDMTDGHNQRSLAKPRAEDIDGIVCTNVASIGIDIPDLDLVVRYQLSISLSALWQYLGRAGGDPNVQVTAVVRRS</sequence>
<gene>
    <name evidence="2" type="ORF">CTheo_1948</name>
</gene>